<sequence>METLAPGQALAGYRIESVAGRGGMGIVYRATQVALGRPVALKLLTAELAADEAFRQRFRREWETAAAIDHPNVIPLYEAGESADGQLFIAMRFVDGVDLAYLSADGPMAAERAVRLVAQIGAALDAAHARGLVHRDVKPANVLVGACDHVYLTDFGLSREATQTRLTRTGLFVGSTDYAAPEQVRGEATDARTDVYALGCVLFQLLTASVPFARSGDMAKMYAHITEPPPLVSDVRPDVPEFDAIVERAMAKDPDDRFQSAGALAAAATAAVRGASRPGWDTAPVGLAAFPSSAARPQSSTPGWATGPSPATNPAVAPAPAGRNGPAGASAPLAVIPGSRAAGFAATSHPATNGTATASAAAASGAAASGAGANGAAASGAATGPQSELVRAAQAQLEAERGASAARALAAGTALPDEGARHVAAGHDRAGGAAPTGPVARVAAGEDSLSGPAVVSAVTSARGAKWPRLAAGVALPLVLVAGIVAAVLAATSGTEERRVAAAATATPTATATATATAAPARAVETIEVGRRPDGVAVSQGKVFVANHGAGSLTTIDPETNRTSDPIDAGTRPDHVVAGKGVTWVGVAGDDRVARFESGQRTASVKVGDRPEAIALGKQLLWVANRNDGTVNRVDRAAPALVGSPIGVGREPAGIFVGRRFVWVTNAKDGTVNRIDPSTAQLVGDAIPTGKNPRGVIETRNATWIANADDGTVTRLDRKTGKPLDAITVGRQPRELAQGFGSVWVTNNQDNTVTRIDEQTGRIQGAPIPVGEHPLGIATGAGSVWVANHESSTVTRIQP</sequence>
<keyword evidence="4" id="KW-0547">Nucleotide-binding</keyword>
<dbReference type="SMART" id="SM00220">
    <property type="entry name" value="S_TKc"/>
    <property type="match status" value="1"/>
</dbReference>
<dbReference type="InterPro" id="IPR011009">
    <property type="entry name" value="Kinase-like_dom_sf"/>
</dbReference>
<dbReference type="PROSITE" id="PS00108">
    <property type="entry name" value="PROTEIN_KINASE_ST"/>
    <property type="match status" value="1"/>
</dbReference>
<dbReference type="Gene3D" id="3.30.200.20">
    <property type="entry name" value="Phosphorylase Kinase, domain 1"/>
    <property type="match status" value="1"/>
</dbReference>
<evidence type="ECO:0000313" key="9">
    <source>
        <dbReference type="EMBL" id="MDA0184651.1"/>
    </source>
</evidence>
<evidence type="ECO:0000256" key="6">
    <source>
        <dbReference type="ARBA" id="ARBA00022840"/>
    </source>
</evidence>
<comment type="caution">
    <text evidence="9">The sequence shown here is derived from an EMBL/GenBank/DDBJ whole genome shotgun (WGS) entry which is preliminary data.</text>
</comment>
<dbReference type="InterPro" id="IPR008271">
    <property type="entry name" value="Ser/Thr_kinase_AS"/>
</dbReference>
<evidence type="ECO:0000256" key="1">
    <source>
        <dbReference type="ARBA" id="ARBA00012513"/>
    </source>
</evidence>
<dbReference type="PANTHER" id="PTHR43289">
    <property type="entry name" value="MITOGEN-ACTIVATED PROTEIN KINASE KINASE KINASE 20-RELATED"/>
    <property type="match status" value="1"/>
</dbReference>
<dbReference type="Gene3D" id="2.130.10.10">
    <property type="entry name" value="YVTN repeat-like/Quinoprotein amine dehydrogenase"/>
    <property type="match status" value="2"/>
</dbReference>
<reference evidence="9" key="1">
    <citation type="submission" date="2022-10" db="EMBL/GenBank/DDBJ databases">
        <title>The WGS of Solirubrobacter phytolaccae KCTC 29190.</title>
        <authorList>
            <person name="Jiang Z."/>
        </authorList>
    </citation>
    <scope>NUCLEOTIDE SEQUENCE</scope>
    <source>
        <strain evidence="9">KCTC 29190</strain>
    </source>
</reference>
<keyword evidence="3" id="KW-0808">Transferase</keyword>
<gene>
    <name evidence="9" type="ORF">OJ997_30395</name>
</gene>
<feature type="compositionally biased region" description="Polar residues" evidence="7">
    <location>
        <begin position="552"/>
        <end position="563"/>
    </location>
</feature>
<dbReference type="EMBL" id="JAPDDP010000082">
    <property type="protein sequence ID" value="MDA0184651.1"/>
    <property type="molecule type" value="Genomic_DNA"/>
</dbReference>
<dbReference type="SUPFAM" id="SSF51004">
    <property type="entry name" value="C-terminal (heme d1) domain of cytochrome cd1-nitrite reductase"/>
    <property type="match status" value="1"/>
</dbReference>
<evidence type="ECO:0000256" key="5">
    <source>
        <dbReference type="ARBA" id="ARBA00022777"/>
    </source>
</evidence>
<feature type="domain" description="Protein kinase" evidence="8">
    <location>
        <begin position="13"/>
        <end position="272"/>
    </location>
</feature>
<organism evidence="9 10">
    <name type="scientific">Solirubrobacter phytolaccae</name>
    <dbReference type="NCBI Taxonomy" id="1404360"/>
    <lineage>
        <taxon>Bacteria</taxon>
        <taxon>Bacillati</taxon>
        <taxon>Actinomycetota</taxon>
        <taxon>Thermoleophilia</taxon>
        <taxon>Solirubrobacterales</taxon>
        <taxon>Solirubrobacteraceae</taxon>
        <taxon>Solirubrobacter</taxon>
    </lineage>
</organism>
<dbReference type="Gene3D" id="1.10.510.10">
    <property type="entry name" value="Transferase(Phosphotransferase) domain 1"/>
    <property type="match status" value="1"/>
</dbReference>
<keyword evidence="5 9" id="KW-0418">Kinase</keyword>
<dbReference type="AlphaFoldDB" id="A0A9X3NEP3"/>
<feature type="region of interest" description="Disordered" evidence="7">
    <location>
        <begin position="292"/>
        <end position="332"/>
    </location>
</feature>
<dbReference type="InterPro" id="IPR000719">
    <property type="entry name" value="Prot_kinase_dom"/>
</dbReference>
<evidence type="ECO:0000256" key="7">
    <source>
        <dbReference type="SAM" id="MobiDB-lite"/>
    </source>
</evidence>
<evidence type="ECO:0000313" key="10">
    <source>
        <dbReference type="Proteomes" id="UP001147653"/>
    </source>
</evidence>
<dbReference type="Proteomes" id="UP001147653">
    <property type="component" value="Unassembled WGS sequence"/>
</dbReference>
<evidence type="ECO:0000256" key="2">
    <source>
        <dbReference type="ARBA" id="ARBA00022527"/>
    </source>
</evidence>
<keyword evidence="10" id="KW-1185">Reference proteome</keyword>
<dbReference type="FunFam" id="1.10.510.10:FF:000021">
    <property type="entry name" value="Serine/threonine protein kinase"/>
    <property type="match status" value="1"/>
</dbReference>
<dbReference type="PANTHER" id="PTHR43289:SF6">
    <property type="entry name" value="SERINE_THREONINE-PROTEIN KINASE NEKL-3"/>
    <property type="match status" value="1"/>
</dbReference>
<feature type="region of interest" description="Disordered" evidence="7">
    <location>
        <begin position="552"/>
        <end position="573"/>
    </location>
</feature>
<dbReference type="GO" id="GO:0005524">
    <property type="term" value="F:ATP binding"/>
    <property type="evidence" value="ECO:0007669"/>
    <property type="project" value="UniProtKB-KW"/>
</dbReference>
<feature type="compositionally biased region" description="Low complexity" evidence="7">
    <location>
        <begin position="308"/>
        <end position="332"/>
    </location>
</feature>
<evidence type="ECO:0000259" key="8">
    <source>
        <dbReference type="PROSITE" id="PS50011"/>
    </source>
</evidence>
<evidence type="ECO:0000256" key="4">
    <source>
        <dbReference type="ARBA" id="ARBA00022741"/>
    </source>
</evidence>
<evidence type="ECO:0000256" key="3">
    <source>
        <dbReference type="ARBA" id="ARBA00022679"/>
    </source>
</evidence>
<dbReference type="InterPro" id="IPR015943">
    <property type="entry name" value="WD40/YVTN_repeat-like_dom_sf"/>
</dbReference>
<keyword evidence="6" id="KW-0067">ATP-binding</keyword>
<protein>
    <recommendedName>
        <fullName evidence="1">non-specific serine/threonine protein kinase</fullName>
        <ecNumber evidence="1">2.7.11.1</ecNumber>
    </recommendedName>
</protein>
<proteinExistence type="predicted"/>
<dbReference type="PROSITE" id="PS50011">
    <property type="entry name" value="PROTEIN_KINASE_DOM"/>
    <property type="match status" value="1"/>
</dbReference>
<dbReference type="RefSeq" id="WP_270029106.1">
    <property type="nucleotide sequence ID" value="NZ_JAPDDP010000082.1"/>
</dbReference>
<dbReference type="EC" id="2.7.11.1" evidence="1"/>
<dbReference type="GO" id="GO:0004674">
    <property type="term" value="F:protein serine/threonine kinase activity"/>
    <property type="evidence" value="ECO:0007669"/>
    <property type="project" value="UniProtKB-KW"/>
</dbReference>
<dbReference type="SUPFAM" id="SSF63825">
    <property type="entry name" value="YWTD domain"/>
    <property type="match status" value="1"/>
</dbReference>
<keyword evidence="2" id="KW-0723">Serine/threonine-protein kinase</keyword>
<dbReference type="Pfam" id="PF00069">
    <property type="entry name" value="Pkinase"/>
    <property type="match status" value="1"/>
</dbReference>
<name>A0A9X3NEP3_9ACTN</name>
<accession>A0A9X3NEP3</accession>
<dbReference type="InterPro" id="IPR011048">
    <property type="entry name" value="Haem_d1_sf"/>
</dbReference>
<dbReference type="CDD" id="cd14014">
    <property type="entry name" value="STKc_PknB_like"/>
    <property type="match status" value="1"/>
</dbReference>
<dbReference type="SUPFAM" id="SSF56112">
    <property type="entry name" value="Protein kinase-like (PK-like)"/>
    <property type="match status" value="1"/>
</dbReference>